<evidence type="ECO:0000313" key="3">
    <source>
        <dbReference type="Proteomes" id="UP000723463"/>
    </source>
</evidence>
<dbReference type="PANTHER" id="PTHR45754">
    <property type="entry name" value="METHYLENETETRAHYDROFOLATE REDUCTASE"/>
    <property type="match status" value="1"/>
</dbReference>
<sequence length="256" mass="29409">MNSKQEKYFAESNEIELKQWGALADVSQPDDLDIIWMSIAMSLLRHSTRQSNRKAHNRLCRLSTYDRMRTWEQLHDEAYSEFFASPMNLKEPVSRIEEEPQITHYAVNNRSDGPNAVISGVFVDKEIDEAFELWSEWSKIYEPSWESAKVIDSIRDEWHLINIVHNDSQDQELESVKTNDSIPVAEAHDDHLPATTTSITATTRTKPTATATQSTLNTTFKLPRFSSPSDDYALIQAQDDLDELDNNNYKFILGPL</sequence>
<name>A0A9P6F1Q9_9FUNG</name>
<dbReference type="GO" id="GO:0071949">
    <property type="term" value="F:FAD binding"/>
    <property type="evidence" value="ECO:0007669"/>
    <property type="project" value="TreeGrafter"/>
</dbReference>
<accession>A0A9P6F1Q9</accession>
<dbReference type="PANTHER" id="PTHR45754:SF3">
    <property type="entry name" value="METHYLENETETRAHYDROFOLATE REDUCTASE (NADPH)"/>
    <property type="match status" value="1"/>
</dbReference>
<evidence type="ECO:0000313" key="2">
    <source>
        <dbReference type="EMBL" id="KAF9539753.1"/>
    </source>
</evidence>
<protein>
    <submittedName>
        <fullName evidence="2">Uncharacterized protein</fullName>
    </submittedName>
</protein>
<feature type="compositionally biased region" description="Low complexity" evidence="1">
    <location>
        <begin position="194"/>
        <end position="212"/>
    </location>
</feature>
<feature type="region of interest" description="Disordered" evidence="1">
    <location>
        <begin position="190"/>
        <end position="212"/>
    </location>
</feature>
<dbReference type="GO" id="GO:0035999">
    <property type="term" value="P:tetrahydrofolate interconversion"/>
    <property type="evidence" value="ECO:0007669"/>
    <property type="project" value="TreeGrafter"/>
</dbReference>
<reference evidence="2" key="1">
    <citation type="journal article" date="2020" name="Fungal Divers.">
        <title>Resolving the Mortierellaceae phylogeny through synthesis of multi-gene phylogenetics and phylogenomics.</title>
        <authorList>
            <person name="Vandepol N."/>
            <person name="Liber J."/>
            <person name="Desiro A."/>
            <person name="Na H."/>
            <person name="Kennedy M."/>
            <person name="Barry K."/>
            <person name="Grigoriev I.V."/>
            <person name="Miller A.N."/>
            <person name="O'Donnell K."/>
            <person name="Stajich J.E."/>
            <person name="Bonito G."/>
        </authorList>
    </citation>
    <scope>NUCLEOTIDE SEQUENCE</scope>
    <source>
        <strain evidence="2">NRRL 2591</strain>
    </source>
</reference>
<gene>
    <name evidence="2" type="ORF">EC957_005084</name>
</gene>
<keyword evidence="3" id="KW-1185">Reference proteome</keyword>
<comment type="caution">
    <text evidence="2">The sequence shown here is derived from an EMBL/GenBank/DDBJ whole genome shotgun (WGS) entry which is preliminary data.</text>
</comment>
<dbReference type="GO" id="GO:0009086">
    <property type="term" value="P:methionine biosynthetic process"/>
    <property type="evidence" value="ECO:0007669"/>
    <property type="project" value="TreeGrafter"/>
</dbReference>
<proteinExistence type="predicted"/>
<dbReference type="Proteomes" id="UP000723463">
    <property type="component" value="Unassembled WGS sequence"/>
</dbReference>
<dbReference type="EMBL" id="JAAAXW010000231">
    <property type="protein sequence ID" value="KAF9539753.1"/>
    <property type="molecule type" value="Genomic_DNA"/>
</dbReference>
<dbReference type="AlphaFoldDB" id="A0A9P6F1Q9"/>
<dbReference type="GO" id="GO:0005829">
    <property type="term" value="C:cytosol"/>
    <property type="evidence" value="ECO:0007669"/>
    <property type="project" value="TreeGrafter"/>
</dbReference>
<dbReference type="GO" id="GO:0004489">
    <property type="term" value="F:methylenetetrahydrofolate reductase [NAD(P)H] activity"/>
    <property type="evidence" value="ECO:0007669"/>
    <property type="project" value="TreeGrafter"/>
</dbReference>
<evidence type="ECO:0000256" key="1">
    <source>
        <dbReference type="SAM" id="MobiDB-lite"/>
    </source>
</evidence>
<organism evidence="2 3">
    <name type="scientific">Mortierella hygrophila</name>
    <dbReference type="NCBI Taxonomy" id="979708"/>
    <lineage>
        <taxon>Eukaryota</taxon>
        <taxon>Fungi</taxon>
        <taxon>Fungi incertae sedis</taxon>
        <taxon>Mucoromycota</taxon>
        <taxon>Mortierellomycotina</taxon>
        <taxon>Mortierellomycetes</taxon>
        <taxon>Mortierellales</taxon>
        <taxon>Mortierellaceae</taxon>
        <taxon>Mortierella</taxon>
    </lineage>
</organism>